<keyword evidence="3" id="KW-1185">Reference proteome</keyword>
<evidence type="ECO:0000313" key="3">
    <source>
        <dbReference type="Proteomes" id="UP001189429"/>
    </source>
</evidence>
<comment type="caution">
    <text evidence="2">The sequence shown here is derived from an EMBL/GenBank/DDBJ whole genome shotgun (WGS) entry which is preliminary data.</text>
</comment>
<organism evidence="2 3">
    <name type="scientific">Prorocentrum cordatum</name>
    <dbReference type="NCBI Taxonomy" id="2364126"/>
    <lineage>
        <taxon>Eukaryota</taxon>
        <taxon>Sar</taxon>
        <taxon>Alveolata</taxon>
        <taxon>Dinophyceae</taxon>
        <taxon>Prorocentrales</taxon>
        <taxon>Prorocentraceae</taxon>
        <taxon>Prorocentrum</taxon>
    </lineage>
</organism>
<dbReference type="Pfam" id="PF13475">
    <property type="entry name" value="DUF4116"/>
    <property type="match status" value="1"/>
</dbReference>
<accession>A0ABN9TYG8</accession>
<dbReference type="Proteomes" id="UP001189429">
    <property type="component" value="Unassembled WGS sequence"/>
</dbReference>
<feature type="domain" description="DUF4116" evidence="1">
    <location>
        <begin position="19"/>
        <end position="58"/>
    </location>
</feature>
<feature type="non-terminal residue" evidence="2">
    <location>
        <position position="1"/>
    </location>
</feature>
<proteinExistence type="predicted"/>
<dbReference type="EMBL" id="CAUYUJ010015233">
    <property type="protein sequence ID" value="CAK0851386.1"/>
    <property type="molecule type" value="Genomic_DNA"/>
</dbReference>
<evidence type="ECO:0000259" key="1">
    <source>
        <dbReference type="Pfam" id="PF13475"/>
    </source>
</evidence>
<dbReference type="InterPro" id="IPR025197">
    <property type="entry name" value="DUF4116"/>
</dbReference>
<protein>
    <recommendedName>
        <fullName evidence="1">DUF4116 domain-containing protein</fullName>
    </recommendedName>
</protein>
<gene>
    <name evidence="2" type="ORF">PCOR1329_LOCUS43543</name>
</gene>
<name>A0ABN9TYG8_9DINO</name>
<sequence length="117" mass="13330">VPRGWRVVAQHGPPELRRDRGIVLEAVRRDWEALELADESMRSDPELVRVAVRQDWRATIHAIGPVETSTMVEAVQQDWRAIDMFLREDLPQGDLDALATLDALVNRVQKHCVKNTA</sequence>
<reference evidence="2" key="1">
    <citation type="submission" date="2023-10" db="EMBL/GenBank/DDBJ databases">
        <authorList>
            <person name="Chen Y."/>
            <person name="Shah S."/>
            <person name="Dougan E. K."/>
            <person name="Thang M."/>
            <person name="Chan C."/>
        </authorList>
    </citation>
    <scope>NUCLEOTIDE SEQUENCE [LARGE SCALE GENOMIC DNA]</scope>
</reference>
<evidence type="ECO:0000313" key="2">
    <source>
        <dbReference type="EMBL" id="CAK0851386.1"/>
    </source>
</evidence>